<protein>
    <submittedName>
        <fullName evidence="3">Uncharacterized protein</fullName>
    </submittedName>
</protein>
<sequence>MDLTPTIAPVSASIAWILPVPQAVTAAAIHHEKWGELDQTKGWDLAEIDTRWWHGRQPTAAVRDRASWFVRSRLATAVTADAHSLISLRPGGLPSLAAAGVCVAAIELRRHTDGVDLDAVCLHLNLDGDAQQRPDLVAQLLRRPGRAWHLAGPDVDRNAFLHDVEQLLGDHGLVAKLTQGGYLYCGKGSRSEVRPQILTHLILNGEVPPPPLLQDYQNWDVHQQWAYALASGANAELYFRLPPDRREAAEASTTWLGHTMIRSEQDGAAFISTREVDRPSVENVDTQLLVHGRFLDLTVLAMRQQFFLERHANELVETARTFGGADEHDDLGEVIGHEERLLRFRNRLWFTGVPSRPEGTAVLRLLQSQYGSPELLDDIAGEQADMVRILELRDSRRRRIAGERAEESRRQQTELTQRQQDEQQRTRQVVETGVALLTPPAVLSGLAALLVDPSWRLFLGTFLVSLTVVVLALLFLRSRRS</sequence>
<feature type="compositionally biased region" description="Basic and acidic residues" evidence="1">
    <location>
        <begin position="401"/>
        <end position="412"/>
    </location>
</feature>
<dbReference type="EMBL" id="WPCU01000001">
    <property type="protein sequence ID" value="MVA74484.1"/>
    <property type="molecule type" value="Genomic_DNA"/>
</dbReference>
<accession>A0A6A9USD5</accession>
<organism evidence="3 4">
    <name type="scientific">Auraticoccus cholistanensis</name>
    <dbReference type="NCBI Taxonomy" id="2656650"/>
    <lineage>
        <taxon>Bacteria</taxon>
        <taxon>Bacillati</taxon>
        <taxon>Actinomycetota</taxon>
        <taxon>Actinomycetes</taxon>
        <taxon>Propionibacteriales</taxon>
        <taxon>Propionibacteriaceae</taxon>
        <taxon>Auraticoccus</taxon>
    </lineage>
</organism>
<evidence type="ECO:0000313" key="4">
    <source>
        <dbReference type="Proteomes" id="UP000435304"/>
    </source>
</evidence>
<feature type="region of interest" description="Disordered" evidence="1">
    <location>
        <begin position="401"/>
        <end position="424"/>
    </location>
</feature>
<dbReference type="AlphaFoldDB" id="A0A6A9USD5"/>
<proteinExistence type="predicted"/>
<gene>
    <name evidence="3" type="ORF">GC722_00310</name>
</gene>
<reference evidence="3 4" key="1">
    <citation type="submission" date="2019-12" db="EMBL/GenBank/DDBJ databases">
        <title>Auraticoccus cholistani sp. nov., an actinomycete isolated from soil of Cholistan desert.</title>
        <authorList>
            <person name="Cheema M.T."/>
        </authorList>
    </citation>
    <scope>NUCLEOTIDE SEQUENCE [LARGE SCALE GENOMIC DNA]</scope>
    <source>
        <strain evidence="3 4">F435</strain>
    </source>
</reference>
<evidence type="ECO:0000256" key="2">
    <source>
        <dbReference type="SAM" id="Phobius"/>
    </source>
</evidence>
<feature type="transmembrane region" description="Helical" evidence="2">
    <location>
        <begin position="457"/>
        <end position="476"/>
    </location>
</feature>
<evidence type="ECO:0000256" key="1">
    <source>
        <dbReference type="SAM" id="MobiDB-lite"/>
    </source>
</evidence>
<keyword evidence="2" id="KW-0812">Transmembrane</keyword>
<name>A0A6A9USD5_9ACTN</name>
<evidence type="ECO:0000313" key="3">
    <source>
        <dbReference type="EMBL" id="MVA74484.1"/>
    </source>
</evidence>
<dbReference type="Proteomes" id="UP000435304">
    <property type="component" value="Unassembled WGS sequence"/>
</dbReference>
<comment type="caution">
    <text evidence="3">The sequence shown here is derived from an EMBL/GenBank/DDBJ whole genome shotgun (WGS) entry which is preliminary data.</text>
</comment>
<keyword evidence="2" id="KW-1133">Transmembrane helix</keyword>
<dbReference type="RefSeq" id="WP_156606966.1">
    <property type="nucleotide sequence ID" value="NZ_WPCU01000001.1"/>
</dbReference>
<keyword evidence="2" id="KW-0472">Membrane</keyword>
<keyword evidence="4" id="KW-1185">Reference proteome</keyword>